<dbReference type="SUPFAM" id="SSF56112">
    <property type="entry name" value="Protein kinase-like (PK-like)"/>
    <property type="match status" value="1"/>
</dbReference>
<evidence type="ECO:0000256" key="5">
    <source>
        <dbReference type="ARBA" id="ARBA00022840"/>
    </source>
</evidence>
<dbReference type="InterPro" id="IPR017441">
    <property type="entry name" value="Protein_kinase_ATP_BS"/>
</dbReference>
<feature type="binding site" evidence="6">
    <location>
        <position position="70"/>
    </location>
    <ligand>
        <name>ATP</name>
        <dbReference type="ChEBI" id="CHEBI:30616"/>
    </ligand>
</feature>
<evidence type="ECO:0000259" key="10">
    <source>
        <dbReference type="PROSITE" id="PS50011"/>
    </source>
</evidence>
<feature type="compositionally biased region" description="Polar residues" evidence="9">
    <location>
        <begin position="425"/>
        <end position="440"/>
    </location>
</feature>
<feature type="compositionally biased region" description="Basic and acidic residues" evidence="9">
    <location>
        <begin position="23"/>
        <end position="32"/>
    </location>
</feature>
<dbReference type="InterPro" id="IPR003527">
    <property type="entry name" value="MAP_kinase_CS"/>
</dbReference>
<feature type="compositionally biased region" description="Polar residues" evidence="9">
    <location>
        <begin position="1"/>
        <end position="10"/>
    </location>
</feature>
<dbReference type="Gene3D" id="3.30.200.20">
    <property type="entry name" value="Phosphorylase Kinase, domain 1"/>
    <property type="match status" value="1"/>
</dbReference>
<keyword evidence="12" id="KW-1185">Reference proteome</keyword>
<keyword evidence="5 6" id="KW-0067">ATP-binding</keyword>
<keyword evidence="1 7" id="KW-0723">Serine/threonine-protein kinase</keyword>
<name>A0ABV2ANS6_9EUKA</name>
<dbReference type="Proteomes" id="UP001439008">
    <property type="component" value="Unassembled WGS sequence"/>
</dbReference>
<comment type="caution">
    <text evidence="11">The sequence shown here is derived from an EMBL/GenBank/DDBJ whole genome shotgun (WGS) entry which is preliminary data.</text>
</comment>
<comment type="activity regulation">
    <text evidence="8">Activated by threonine and tyrosine phosphorylation.</text>
</comment>
<evidence type="ECO:0000256" key="8">
    <source>
        <dbReference type="RuleBase" id="RU361165"/>
    </source>
</evidence>
<comment type="catalytic activity">
    <reaction evidence="8">
        <text>L-threonyl-[protein] + ATP = O-phospho-L-threonyl-[protein] + ADP + H(+)</text>
        <dbReference type="Rhea" id="RHEA:46608"/>
        <dbReference type="Rhea" id="RHEA-COMP:11060"/>
        <dbReference type="Rhea" id="RHEA-COMP:11605"/>
        <dbReference type="ChEBI" id="CHEBI:15378"/>
        <dbReference type="ChEBI" id="CHEBI:30013"/>
        <dbReference type="ChEBI" id="CHEBI:30616"/>
        <dbReference type="ChEBI" id="CHEBI:61977"/>
        <dbReference type="ChEBI" id="CHEBI:456216"/>
        <dbReference type="EC" id="2.7.11.24"/>
    </reaction>
</comment>
<evidence type="ECO:0000256" key="7">
    <source>
        <dbReference type="RuleBase" id="RU000304"/>
    </source>
</evidence>
<dbReference type="InterPro" id="IPR011009">
    <property type="entry name" value="Kinase-like_dom_sf"/>
</dbReference>
<dbReference type="SMART" id="SM00220">
    <property type="entry name" value="S_TKc"/>
    <property type="match status" value="1"/>
</dbReference>
<dbReference type="EMBL" id="JBDODL010001238">
    <property type="protein sequence ID" value="MES1921317.1"/>
    <property type="molecule type" value="Genomic_DNA"/>
</dbReference>
<feature type="region of interest" description="Disordered" evidence="9">
    <location>
        <begin position="421"/>
        <end position="447"/>
    </location>
</feature>
<dbReference type="PROSITE" id="PS00107">
    <property type="entry name" value="PROTEIN_KINASE_ATP"/>
    <property type="match status" value="1"/>
</dbReference>
<evidence type="ECO:0000256" key="6">
    <source>
        <dbReference type="PROSITE-ProRule" id="PRU10141"/>
    </source>
</evidence>
<feature type="compositionally biased region" description="Basic and acidic residues" evidence="9">
    <location>
        <begin position="470"/>
        <end position="486"/>
    </location>
</feature>
<evidence type="ECO:0000256" key="2">
    <source>
        <dbReference type="ARBA" id="ARBA00022679"/>
    </source>
</evidence>
<sequence>MESKSTSPQKPNEDPNTPAPVVPKKESKNHFPKESLGSEYEFVSYIGSGSYGHVCKAKQVQSGKMVAIKKFSGVFKSSTNTLRLLRELRILRALRSHPRIIKLIDIIPPKNLISFNDLYIVLEYMDTDLSRIIHSNQYLSRTHVQYILYQILLATKGLHSAQIYHRDLKPQNILINENCTVKLCDFGLSRGAPTSKNSETRRLTSHVVTRWYRAPEVIFLTSEYTSSIDIWSIGCIFAELLGMLRENMVMVKGRMPLFPGISCFPLSPRRTDMSENSFFLDQISLILHVIGTPTSIELSDFNHCVAKNYLNSLPYWPGIDLKKKFPASNDLEIDLLRKMLRFSPSQRLTVEEALSHPYLKKVREIKHETNFEPVEFEFEGLSMSKHGRGLLMREILKYNRGIRESISIGLAVKPGNKNGEFKNGQFASSKSVSIPKSGKSNQKEEKALKKDFLKDKFEMDSLKSKNVKSSGKEYRRRTSIDKKEIN</sequence>
<evidence type="ECO:0000256" key="1">
    <source>
        <dbReference type="ARBA" id="ARBA00022527"/>
    </source>
</evidence>
<protein>
    <recommendedName>
        <fullName evidence="8">Mitogen-activated protein kinase</fullName>
        <ecNumber evidence="8">2.7.11.24</ecNumber>
    </recommendedName>
</protein>
<comment type="similarity">
    <text evidence="8">Belongs to the protein kinase superfamily. Ser/Thr protein kinase family. MAP kinase subfamily.</text>
</comment>
<keyword evidence="3 6" id="KW-0547">Nucleotide-binding</keyword>
<dbReference type="InterPro" id="IPR008271">
    <property type="entry name" value="Ser/Thr_kinase_AS"/>
</dbReference>
<feature type="domain" description="Protein kinase" evidence="10">
    <location>
        <begin position="40"/>
        <end position="359"/>
    </location>
</feature>
<dbReference type="PROSITE" id="PS00108">
    <property type="entry name" value="PROTEIN_KINASE_ST"/>
    <property type="match status" value="1"/>
</dbReference>
<evidence type="ECO:0000313" key="12">
    <source>
        <dbReference type="Proteomes" id="UP001439008"/>
    </source>
</evidence>
<dbReference type="InterPro" id="IPR050117">
    <property type="entry name" value="MAPK"/>
</dbReference>
<dbReference type="PANTHER" id="PTHR24055">
    <property type="entry name" value="MITOGEN-ACTIVATED PROTEIN KINASE"/>
    <property type="match status" value="1"/>
</dbReference>
<feature type="region of interest" description="Disordered" evidence="9">
    <location>
        <begin position="1"/>
        <end position="32"/>
    </location>
</feature>
<dbReference type="Pfam" id="PF00069">
    <property type="entry name" value="Pkinase"/>
    <property type="match status" value="1"/>
</dbReference>
<comment type="cofactor">
    <cofactor evidence="8">
        <name>Mg(2+)</name>
        <dbReference type="ChEBI" id="CHEBI:18420"/>
    </cofactor>
</comment>
<dbReference type="EC" id="2.7.11.24" evidence="8"/>
<organism evidence="11 12">
    <name type="scientific">Bonamia ostreae</name>
    <dbReference type="NCBI Taxonomy" id="126728"/>
    <lineage>
        <taxon>Eukaryota</taxon>
        <taxon>Sar</taxon>
        <taxon>Rhizaria</taxon>
        <taxon>Endomyxa</taxon>
        <taxon>Ascetosporea</taxon>
        <taxon>Haplosporida</taxon>
        <taxon>Bonamia</taxon>
    </lineage>
</organism>
<evidence type="ECO:0000256" key="3">
    <source>
        <dbReference type="ARBA" id="ARBA00022741"/>
    </source>
</evidence>
<dbReference type="PROSITE" id="PS50011">
    <property type="entry name" value="PROTEIN_KINASE_DOM"/>
    <property type="match status" value="1"/>
</dbReference>
<feature type="region of interest" description="Disordered" evidence="9">
    <location>
        <begin position="464"/>
        <end position="486"/>
    </location>
</feature>
<proteinExistence type="inferred from homology"/>
<reference evidence="11 12" key="1">
    <citation type="journal article" date="2024" name="BMC Biol.">
        <title>Comparative genomics of Ascetosporea gives new insight into the evolutionary basis for animal parasitism in Rhizaria.</title>
        <authorList>
            <person name="Hiltunen Thoren M."/>
            <person name="Onut-Brannstrom I."/>
            <person name="Alfjorden A."/>
            <person name="Peckova H."/>
            <person name="Swords F."/>
            <person name="Hooper C."/>
            <person name="Holzer A.S."/>
            <person name="Bass D."/>
            <person name="Burki F."/>
        </authorList>
    </citation>
    <scope>NUCLEOTIDE SEQUENCE [LARGE SCALE GENOMIC DNA]</scope>
    <source>
        <strain evidence="11">20-A016</strain>
    </source>
</reference>
<dbReference type="InterPro" id="IPR000719">
    <property type="entry name" value="Prot_kinase_dom"/>
</dbReference>
<dbReference type="PROSITE" id="PS01351">
    <property type="entry name" value="MAPK"/>
    <property type="match status" value="1"/>
</dbReference>
<evidence type="ECO:0000313" key="11">
    <source>
        <dbReference type="EMBL" id="MES1921317.1"/>
    </source>
</evidence>
<keyword evidence="4 8" id="KW-0418">Kinase</keyword>
<dbReference type="CDD" id="cd07834">
    <property type="entry name" value="STKc_MAPK"/>
    <property type="match status" value="1"/>
</dbReference>
<evidence type="ECO:0000256" key="9">
    <source>
        <dbReference type="SAM" id="MobiDB-lite"/>
    </source>
</evidence>
<keyword evidence="2 8" id="KW-0808">Transferase</keyword>
<accession>A0ABV2ANS6</accession>
<keyword evidence="8" id="KW-0460">Magnesium</keyword>
<gene>
    <name evidence="11" type="ORF">MHBO_002859</name>
</gene>
<evidence type="ECO:0000256" key="4">
    <source>
        <dbReference type="ARBA" id="ARBA00022777"/>
    </source>
</evidence>
<dbReference type="Gene3D" id="1.10.510.10">
    <property type="entry name" value="Transferase(Phosphotransferase) domain 1"/>
    <property type="match status" value="1"/>
</dbReference>